<sequence>MSSRPVLDVPTPPGGWLHPGPNAGQIAAHVWPEEWTLVGGLMVALHAAARGIRPPRTTVNEVAVERDLRLDQILARVRSSAFIGEDDARGRCVHEGCADWGVCSRQVQGRIDLTLRSPGASRIQRG</sequence>
<name>A0A7Y9ZCH8_9MICO</name>
<keyword evidence="2" id="KW-1185">Reference proteome</keyword>
<dbReference type="EMBL" id="JACBZO010000001">
    <property type="protein sequence ID" value="NYI41693.1"/>
    <property type="molecule type" value="Genomic_DNA"/>
</dbReference>
<accession>A0A7Y9ZCH8</accession>
<dbReference type="RefSeq" id="WP_179398048.1">
    <property type="nucleotide sequence ID" value="NZ_JACBZO010000001.1"/>
</dbReference>
<gene>
    <name evidence="1" type="ORF">BKA03_001812</name>
</gene>
<evidence type="ECO:0000313" key="1">
    <source>
        <dbReference type="EMBL" id="NYI41693.1"/>
    </source>
</evidence>
<organism evidence="1 2">
    <name type="scientific">Demequina lutea</name>
    <dbReference type="NCBI Taxonomy" id="431489"/>
    <lineage>
        <taxon>Bacteria</taxon>
        <taxon>Bacillati</taxon>
        <taxon>Actinomycetota</taxon>
        <taxon>Actinomycetes</taxon>
        <taxon>Micrococcales</taxon>
        <taxon>Demequinaceae</taxon>
        <taxon>Demequina</taxon>
    </lineage>
</organism>
<reference evidence="1 2" key="1">
    <citation type="submission" date="2020-07" db="EMBL/GenBank/DDBJ databases">
        <title>Sequencing the genomes of 1000 actinobacteria strains.</title>
        <authorList>
            <person name="Klenk H.-P."/>
        </authorList>
    </citation>
    <scope>NUCLEOTIDE SEQUENCE [LARGE SCALE GENOMIC DNA]</scope>
    <source>
        <strain evidence="1 2">DSM 19970</strain>
    </source>
</reference>
<protein>
    <submittedName>
        <fullName evidence="1">Uncharacterized protein</fullName>
    </submittedName>
</protein>
<comment type="caution">
    <text evidence="1">The sequence shown here is derived from an EMBL/GenBank/DDBJ whole genome shotgun (WGS) entry which is preliminary data.</text>
</comment>
<dbReference type="AlphaFoldDB" id="A0A7Y9ZCH8"/>
<dbReference type="Proteomes" id="UP000547973">
    <property type="component" value="Unassembled WGS sequence"/>
</dbReference>
<proteinExistence type="predicted"/>
<evidence type="ECO:0000313" key="2">
    <source>
        <dbReference type="Proteomes" id="UP000547973"/>
    </source>
</evidence>